<organism evidence="1 2">
    <name type="scientific">Murimonas intestini</name>
    <dbReference type="NCBI Taxonomy" id="1337051"/>
    <lineage>
        <taxon>Bacteria</taxon>
        <taxon>Bacillati</taxon>
        <taxon>Bacillota</taxon>
        <taxon>Clostridia</taxon>
        <taxon>Lachnospirales</taxon>
        <taxon>Lachnospiraceae</taxon>
        <taxon>Murimonas</taxon>
    </lineage>
</organism>
<accession>A0AB73SYE4</accession>
<sequence>MKYDDLKWLCESRCEKEEKGIKIYAPSGSNYFVNPITGNVAAAAPFLYKEVTGDFLFRAKVGLDFVSTYDAAVLLALDHERLWAKACFEYTDLGTHSVVTVMTNGKSDDANGINVEGNEVWLQLARKDDIFAVHYSLDGKIYKMARLTWLPMSKTIKVGFEAQSPMGEGGMRSFEEILLVNTSLGDIRNGNM</sequence>
<dbReference type="Pfam" id="PF07081">
    <property type="entry name" value="DUF1349"/>
    <property type="match status" value="1"/>
</dbReference>
<dbReference type="PANTHER" id="PTHR35332:SF2">
    <property type="entry name" value="REGULATION OF ENOLASE PROTEIN 1"/>
    <property type="match status" value="1"/>
</dbReference>
<dbReference type="InterPro" id="IPR009784">
    <property type="entry name" value="DUF1349"/>
</dbReference>
<evidence type="ECO:0008006" key="3">
    <source>
        <dbReference type="Google" id="ProtNLM"/>
    </source>
</evidence>
<proteinExistence type="predicted"/>
<protein>
    <recommendedName>
        <fullName evidence="3">DUF1349 domain-containing protein</fullName>
    </recommendedName>
</protein>
<reference evidence="1 2" key="1">
    <citation type="submission" date="2018-05" db="EMBL/GenBank/DDBJ databases">
        <authorList>
            <person name="Goeker M."/>
            <person name="Huntemann M."/>
            <person name="Clum A."/>
            <person name="Pillay M."/>
            <person name="Palaniappan K."/>
            <person name="Varghese N."/>
            <person name="Mikhailova N."/>
            <person name="Stamatis D."/>
            <person name="Reddy T."/>
            <person name="Daum C."/>
            <person name="Shapiro N."/>
            <person name="Ivanova N."/>
            <person name="Kyrpides N."/>
            <person name="Woyke T."/>
        </authorList>
    </citation>
    <scope>NUCLEOTIDE SEQUENCE [LARGE SCALE GENOMIC DNA]</scope>
    <source>
        <strain evidence="1 2">DSM 26524</strain>
    </source>
</reference>
<gene>
    <name evidence="1" type="ORF">C7383_11974</name>
</gene>
<comment type="caution">
    <text evidence="1">The sequence shown here is derived from an EMBL/GenBank/DDBJ whole genome shotgun (WGS) entry which is preliminary data.</text>
</comment>
<keyword evidence="2" id="KW-1185">Reference proteome</keyword>
<name>A0AB73SYE4_9FIRM</name>
<dbReference type="InterPro" id="IPR013320">
    <property type="entry name" value="ConA-like_dom_sf"/>
</dbReference>
<dbReference type="Gene3D" id="2.60.120.200">
    <property type="match status" value="1"/>
</dbReference>
<dbReference type="PANTHER" id="PTHR35332">
    <property type="entry name" value="REGULATION OF ENOLASE PROTEIN 1"/>
    <property type="match status" value="1"/>
</dbReference>
<dbReference type="RefSeq" id="WP_109748563.1">
    <property type="nucleotide sequence ID" value="NZ_JANKBI010000020.1"/>
</dbReference>
<dbReference type="Proteomes" id="UP000245412">
    <property type="component" value="Unassembled WGS sequence"/>
</dbReference>
<dbReference type="AlphaFoldDB" id="A0AB73SYE4"/>
<dbReference type="EMBL" id="QGGY01000019">
    <property type="protein sequence ID" value="PWJ72370.1"/>
    <property type="molecule type" value="Genomic_DNA"/>
</dbReference>
<evidence type="ECO:0000313" key="1">
    <source>
        <dbReference type="EMBL" id="PWJ72370.1"/>
    </source>
</evidence>
<dbReference type="SUPFAM" id="SSF49899">
    <property type="entry name" value="Concanavalin A-like lectins/glucanases"/>
    <property type="match status" value="1"/>
</dbReference>
<evidence type="ECO:0000313" key="2">
    <source>
        <dbReference type="Proteomes" id="UP000245412"/>
    </source>
</evidence>